<evidence type="ECO:0000256" key="6">
    <source>
        <dbReference type="ARBA" id="ARBA00044538"/>
    </source>
</evidence>
<evidence type="ECO:0000256" key="3">
    <source>
        <dbReference type="ARBA" id="ARBA00022801"/>
    </source>
</evidence>
<dbReference type="PANTHER" id="PTHR39178:SF1">
    <property type="entry name" value="RIBOSOMAL-PROCESSING CYSTEINE PROTEASE PRP"/>
    <property type="match status" value="1"/>
</dbReference>
<dbReference type="InterPro" id="IPR036764">
    <property type="entry name" value="Peptidase_Prp_sf"/>
</dbReference>
<evidence type="ECO:0000256" key="2">
    <source>
        <dbReference type="ARBA" id="ARBA00022670"/>
    </source>
</evidence>
<dbReference type="EMBL" id="CP115156">
    <property type="protein sequence ID" value="WBL31375.1"/>
    <property type="molecule type" value="Genomic_DNA"/>
</dbReference>
<keyword evidence="2 7" id="KW-0645">Protease</keyword>
<comment type="similarity">
    <text evidence="5">Belongs to the Prp family.</text>
</comment>
<dbReference type="CDD" id="cd16332">
    <property type="entry name" value="Prp-like"/>
    <property type="match status" value="1"/>
</dbReference>
<dbReference type="GO" id="GO:0006508">
    <property type="term" value="P:proteolysis"/>
    <property type="evidence" value="ECO:0007669"/>
    <property type="project" value="UniProtKB-KW"/>
</dbReference>
<proteinExistence type="inferred from homology"/>
<reference evidence="7" key="1">
    <citation type="submission" date="2022-12" db="EMBL/GenBank/DDBJ databases">
        <title>Genomic Characterization of Candidatus Phytoplasma sacchari in China.</title>
        <authorList>
            <person name="Zhang R.-Y."/>
        </authorList>
    </citation>
    <scope>NUCLEOTIDE SEQUENCE [LARGE SCALE GENOMIC DNA]</scope>
    <source>
        <strain evidence="7">SCWL1</strain>
    </source>
</reference>
<dbReference type="SUPFAM" id="SSF118010">
    <property type="entry name" value="TM1457-like"/>
    <property type="match status" value="1"/>
</dbReference>
<evidence type="ECO:0000313" key="7">
    <source>
        <dbReference type="EMBL" id="WBL31375.1"/>
    </source>
</evidence>
<keyword evidence="8" id="KW-1185">Reference proteome</keyword>
<organism evidence="7 8">
    <name type="scientific">Candidatus Phytoplasma sacchari</name>
    <dbReference type="NCBI Taxonomy" id="2609813"/>
    <lineage>
        <taxon>Bacteria</taxon>
        <taxon>Bacillati</taxon>
        <taxon>Mycoplasmatota</taxon>
        <taxon>Mollicutes</taxon>
        <taxon>Acholeplasmatales</taxon>
        <taxon>Acholeplasmataceae</taxon>
        <taxon>Candidatus Phytoplasma</taxon>
        <taxon>16SrXI (Rice yellow dwarf group)</taxon>
    </lineage>
</organism>
<dbReference type="Gene3D" id="3.30.70.1490">
    <property type="entry name" value="Cysteine protease Prp"/>
    <property type="match status" value="1"/>
</dbReference>
<name>A0ABY7M1W3_9MOLU</name>
<dbReference type="Proteomes" id="UP001210120">
    <property type="component" value="Chromosome"/>
</dbReference>
<keyword evidence="3" id="KW-0378">Hydrolase</keyword>
<evidence type="ECO:0000313" key="8">
    <source>
        <dbReference type="Proteomes" id="UP001210120"/>
    </source>
</evidence>
<evidence type="ECO:0000256" key="5">
    <source>
        <dbReference type="ARBA" id="ARBA00044503"/>
    </source>
</evidence>
<keyword evidence="1" id="KW-0690">Ribosome biogenesis</keyword>
<keyword evidence="4" id="KW-0788">Thiol protease</keyword>
<gene>
    <name evidence="7" type="ORF">O7R10_02065</name>
</gene>
<dbReference type="GO" id="GO:0008233">
    <property type="term" value="F:peptidase activity"/>
    <property type="evidence" value="ECO:0007669"/>
    <property type="project" value="UniProtKB-KW"/>
</dbReference>
<protein>
    <recommendedName>
        <fullName evidence="6">Ribosomal processing cysteine protease Prp</fullName>
    </recommendedName>
</protein>
<dbReference type="InterPro" id="IPR007422">
    <property type="entry name" value="Peptidase_Prp"/>
</dbReference>
<accession>A0ABY7M1W3</accession>
<evidence type="ECO:0000256" key="4">
    <source>
        <dbReference type="ARBA" id="ARBA00022807"/>
    </source>
</evidence>
<dbReference type="Pfam" id="PF04327">
    <property type="entry name" value="Peptidase_Prp"/>
    <property type="match status" value="1"/>
</dbReference>
<evidence type="ECO:0000256" key="1">
    <source>
        <dbReference type="ARBA" id="ARBA00022517"/>
    </source>
</evidence>
<sequence length="103" mass="12038">MIKYFFLKNNNLIEKINIKGHSLYSTEGNDIVCSSISTAIIMTINLVEILGLQKNVKYILSKGNFYLKVLIFDKMINNLLKNLEYTLKDLNKIYFKNLKEEKI</sequence>
<dbReference type="PANTHER" id="PTHR39178">
    <property type="entry name" value="HYPOTHETICAL RIBOSOME-ASSOCIATED PROTEIN"/>
    <property type="match status" value="1"/>
</dbReference>